<evidence type="ECO:0000313" key="2">
    <source>
        <dbReference type="EMBL" id="OGG59313.1"/>
    </source>
</evidence>
<reference evidence="2 3" key="1">
    <citation type="journal article" date="2016" name="Nat. Commun.">
        <title>Thousands of microbial genomes shed light on interconnected biogeochemical processes in an aquifer system.</title>
        <authorList>
            <person name="Anantharaman K."/>
            <person name="Brown C.T."/>
            <person name="Hug L.A."/>
            <person name="Sharon I."/>
            <person name="Castelle C.J."/>
            <person name="Probst A.J."/>
            <person name="Thomas B.C."/>
            <person name="Singh A."/>
            <person name="Wilkins M.J."/>
            <person name="Karaoz U."/>
            <person name="Brodie E.L."/>
            <person name="Williams K.H."/>
            <person name="Hubbard S.S."/>
            <person name="Banfield J.F."/>
        </authorList>
    </citation>
    <scope>NUCLEOTIDE SEQUENCE [LARGE SCALE GENOMIC DNA]</scope>
</reference>
<accession>A0A1F6DCZ4</accession>
<dbReference type="AlphaFoldDB" id="A0A1F6DCZ4"/>
<feature type="transmembrane region" description="Helical" evidence="1">
    <location>
        <begin position="7"/>
        <end position="29"/>
    </location>
</feature>
<protein>
    <recommendedName>
        <fullName evidence="4">Glycosyltransferase RgtA/B/C/D-like domain-containing protein</fullName>
    </recommendedName>
</protein>
<gene>
    <name evidence="2" type="ORF">A3C86_01525</name>
</gene>
<organism evidence="2 3">
    <name type="scientific">Candidatus Kaiserbacteria bacterium RIFCSPHIGHO2_02_FULL_49_16</name>
    <dbReference type="NCBI Taxonomy" id="1798490"/>
    <lineage>
        <taxon>Bacteria</taxon>
        <taxon>Candidatus Kaiseribacteriota</taxon>
    </lineage>
</organism>
<keyword evidence="1" id="KW-0472">Membrane</keyword>
<keyword evidence="1" id="KW-1133">Transmembrane helix</keyword>
<comment type="caution">
    <text evidence="2">The sequence shown here is derived from an EMBL/GenBank/DDBJ whole genome shotgun (WGS) entry which is preliminary data.</text>
</comment>
<feature type="transmembrane region" description="Helical" evidence="1">
    <location>
        <begin position="346"/>
        <end position="365"/>
    </location>
</feature>
<evidence type="ECO:0000313" key="3">
    <source>
        <dbReference type="Proteomes" id="UP000178042"/>
    </source>
</evidence>
<dbReference type="Proteomes" id="UP000178042">
    <property type="component" value="Unassembled WGS sequence"/>
</dbReference>
<feature type="transmembrane region" description="Helical" evidence="1">
    <location>
        <begin position="169"/>
        <end position="190"/>
    </location>
</feature>
<proteinExistence type="predicted"/>
<feature type="transmembrane region" description="Helical" evidence="1">
    <location>
        <begin position="372"/>
        <end position="389"/>
    </location>
</feature>
<evidence type="ECO:0008006" key="4">
    <source>
        <dbReference type="Google" id="ProtNLM"/>
    </source>
</evidence>
<feature type="transmembrane region" description="Helical" evidence="1">
    <location>
        <begin position="284"/>
        <end position="305"/>
    </location>
</feature>
<feature type="transmembrane region" description="Helical" evidence="1">
    <location>
        <begin position="196"/>
        <end position="225"/>
    </location>
</feature>
<feature type="transmembrane region" description="Helical" evidence="1">
    <location>
        <begin position="88"/>
        <end position="116"/>
    </location>
</feature>
<evidence type="ECO:0000256" key="1">
    <source>
        <dbReference type="SAM" id="Phobius"/>
    </source>
</evidence>
<sequence>MYTHRIAIITAVFVGLIAVAPSVLAPISLQSEYRGVQLLPFSDDVRYRARIHDVLDGHVFLSSPYLYEYKNGPVVMPPLNEWLYALPAYFFGLSAVIIAAKFFLPAALFFLVYLLALGMVGEKKHALGLLTAITAGLAVTLGSDLVDYNHVLGLISGTSPPNPLVWTRLVNPITGGVQLFGFLLLLWYMWQRKYRYAYVAAGVLLASMVGYFFTFGLSLAMIAALSCAALLRREYDIVRNAVYVLIISVALDAWYWYHTLLSVSGEAGRVLAMRNGMSFTHAPILNKAILAATVFVAASFAYAYVKKEWREHERGWIFLWAAVLSGWIVFNQQIVTGREIWYQHFAQYTVPLGIVLCVVALFFLLRDRAPRFLVCMLVAISVVSGAYGISTTIYKHRIPELAHLQGYAPVIEWLNENAPKDCVVLDGKRNEELVLLISAYTACNTYMTTSTFFGITPERIDHNFLLRMRLEGVMSESALTYLYAHEDDVRNTYFSDWNQLFSHGEEPWIVDHIAVLEKNYRAFAGGNLEKQIRAYRANYIVFKHPISPALRRELPSLTLATTTENFYIYTF</sequence>
<keyword evidence="1" id="KW-0812">Transmembrane</keyword>
<feature type="transmembrane region" description="Helical" evidence="1">
    <location>
        <begin position="317"/>
        <end position="334"/>
    </location>
</feature>
<dbReference type="EMBL" id="MFLD01000027">
    <property type="protein sequence ID" value="OGG59313.1"/>
    <property type="molecule type" value="Genomic_DNA"/>
</dbReference>
<name>A0A1F6DCZ4_9BACT</name>